<keyword evidence="1 4" id="KW-0663">Pyridoxal phosphate</keyword>
<evidence type="ECO:0000256" key="5">
    <source>
        <dbReference type="RuleBase" id="RU004508"/>
    </source>
</evidence>
<proteinExistence type="inferred from homology"/>
<protein>
    <submittedName>
        <fullName evidence="6">Transcriptional regulator</fullName>
    </submittedName>
</protein>
<feature type="modified residue" description="N6-(pyridoxal phosphate)lysine" evidence="4">
    <location>
        <position position="186"/>
    </location>
</feature>
<dbReference type="PANTHER" id="PTHR30244:SF36">
    <property type="entry name" value="3-OXO-GLUCOSE-6-PHOSPHATE:GLUTAMATE AMINOTRANSFERASE"/>
    <property type="match status" value="1"/>
</dbReference>
<dbReference type="Gene3D" id="3.90.1150.10">
    <property type="entry name" value="Aspartate Aminotransferase, domain 1"/>
    <property type="match status" value="1"/>
</dbReference>
<dbReference type="Pfam" id="PF01041">
    <property type="entry name" value="DegT_DnrJ_EryC1"/>
    <property type="match status" value="1"/>
</dbReference>
<dbReference type="GO" id="GO:0030170">
    <property type="term" value="F:pyridoxal phosphate binding"/>
    <property type="evidence" value="ECO:0007669"/>
    <property type="project" value="UniProtKB-ARBA"/>
</dbReference>
<dbReference type="GO" id="GO:0000271">
    <property type="term" value="P:polysaccharide biosynthetic process"/>
    <property type="evidence" value="ECO:0007669"/>
    <property type="project" value="TreeGrafter"/>
</dbReference>
<evidence type="ECO:0000313" key="6">
    <source>
        <dbReference type="EMBL" id="RKX67799.1"/>
    </source>
</evidence>
<accession>A0A660SAN2</accession>
<comment type="similarity">
    <text evidence="2 5">Belongs to the DegT/DnrJ/EryC1 family.</text>
</comment>
<dbReference type="SUPFAM" id="SSF53383">
    <property type="entry name" value="PLP-dependent transferases"/>
    <property type="match status" value="1"/>
</dbReference>
<dbReference type="Proteomes" id="UP000282321">
    <property type="component" value="Unassembled WGS sequence"/>
</dbReference>
<reference evidence="6 7" key="1">
    <citation type="submission" date="2018-06" db="EMBL/GenBank/DDBJ databases">
        <title>Extensive metabolic versatility and redundancy in microbially diverse, dynamic hydrothermal sediments.</title>
        <authorList>
            <person name="Dombrowski N."/>
            <person name="Teske A."/>
            <person name="Baker B.J."/>
        </authorList>
    </citation>
    <scope>NUCLEOTIDE SEQUENCE [LARGE SCALE GENOMIC DNA]</scope>
    <source>
        <strain evidence="6">B35_G9</strain>
    </source>
</reference>
<dbReference type="InterPro" id="IPR015424">
    <property type="entry name" value="PyrdxlP-dep_Trfase"/>
</dbReference>
<feature type="active site" description="Proton acceptor" evidence="3">
    <location>
        <position position="186"/>
    </location>
</feature>
<sequence length="364" mass="40847">MKVDLLDLRREYNSIKNEIDEVVFNVISSGRFILGPEVEAFEKELEKHLSVKHAIGVGNGTDALSLALAALDVKDGDEIITTPFTFIATAEVIALKGAIPVFADIDMETGNMLPAEIEKKINNKTKGIIAVHLFGQPCDIDRIKEIARRNNLFLIEDTAQAIGAKYNGKAAGTWGDIGTISFFPTKNLGAYGDGGAVITNNDEIAEKIRQLRVHGSDKKYHHVSIGFNSRLDAIQAAILRVKLKHLEEWTRKRQEIASIYSSRIKTVKVPFTAENREHIFHQYTLKSRRRDAFREYLKDNGIASAIHYPIPLHLQPAFSYLNMKKGSFPIAEKLANEVLSIPVHPFLTNDEIEYIISVINKWKE</sequence>
<dbReference type="PIRSF" id="PIRSF000390">
    <property type="entry name" value="PLP_StrS"/>
    <property type="match status" value="1"/>
</dbReference>
<dbReference type="PANTHER" id="PTHR30244">
    <property type="entry name" value="TRANSAMINASE"/>
    <property type="match status" value="1"/>
</dbReference>
<dbReference type="InterPro" id="IPR015421">
    <property type="entry name" value="PyrdxlP-dep_Trfase_major"/>
</dbReference>
<dbReference type="InterPro" id="IPR000653">
    <property type="entry name" value="DegT/StrS_aminotransferase"/>
</dbReference>
<dbReference type="CDD" id="cd00616">
    <property type="entry name" value="AHBA_syn"/>
    <property type="match status" value="1"/>
</dbReference>
<evidence type="ECO:0000256" key="3">
    <source>
        <dbReference type="PIRSR" id="PIRSR000390-1"/>
    </source>
</evidence>
<evidence type="ECO:0000256" key="1">
    <source>
        <dbReference type="ARBA" id="ARBA00022898"/>
    </source>
</evidence>
<dbReference type="InterPro" id="IPR015422">
    <property type="entry name" value="PyrdxlP-dep_Trfase_small"/>
</dbReference>
<comment type="caution">
    <text evidence="6">The sequence shown here is derived from an EMBL/GenBank/DDBJ whole genome shotgun (WGS) entry which is preliminary data.</text>
</comment>
<evidence type="ECO:0000256" key="2">
    <source>
        <dbReference type="ARBA" id="ARBA00037999"/>
    </source>
</evidence>
<evidence type="ECO:0000256" key="4">
    <source>
        <dbReference type="PIRSR" id="PIRSR000390-2"/>
    </source>
</evidence>
<dbReference type="AlphaFoldDB" id="A0A660SAN2"/>
<dbReference type="EMBL" id="QNBC01000010">
    <property type="protein sequence ID" value="RKX67799.1"/>
    <property type="molecule type" value="Genomic_DNA"/>
</dbReference>
<organism evidence="6 7">
    <name type="scientific">candidate division TA06 bacterium</name>
    <dbReference type="NCBI Taxonomy" id="2250710"/>
    <lineage>
        <taxon>Bacteria</taxon>
        <taxon>Bacteria division TA06</taxon>
    </lineage>
</organism>
<dbReference type="GO" id="GO:0008483">
    <property type="term" value="F:transaminase activity"/>
    <property type="evidence" value="ECO:0007669"/>
    <property type="project" value="TreeGrafter"/>
</dbReference>
<name>A0A660SAN2_UNCT6</name>
<dbReference type="Gene3D" id="3.40.640.10">
    <property type="entry name" value="Type I PLP-dependent aspartate aminotransferase-like (Major domain)"/>
    <property type="match status" value="1"/>
</dbReference>
<evidence type="ECO:0000313" key="7">
    <source>
        <dbReference type="Proteomes" id="UP000282321"/>
    </source>
</evidence>
<gene>
    <name evidence="6" type="ORF">DRP44_01400</name>
</gene>
<dbReference type="FunFam" id="3.40.640.10:FF:000089">
    <property type="entry name" value="Aminotransferase, DegT/DnrJ/EryC1/StrS family"/>
    <property type="match status" value="1"/>
</dbReference>